<dbReference type="AlphaFoldDB" id="A0A1I7WVF8"/>
<evidence type="ECO:0000313" key="2">
    <source>
        <dbReference type="Proteomes" id="UP000095283"/>
    </source>
</evidence>
<keyword evidence="1" id="KW-0812">Transmembrane</keyword>
<proteinExistence type="predicted"/>
<accession>A0A1I7WVF8</accession>
<dbReference type="WBParaSite" id="Hba_09117">
    <property type="protein sequence ID" value="Hba_09117"/>
    <property type="gene ID" value="Hba_09117"/>
</dbReference>
<evidence type="ECO:0000256" key="1">
    <source>
        <dbReference type="SAM" id="Phobius"/>
    </source>
</evidence>
<name>A0A1I7WVF8_HETBA</name>
<keyword evidence="1" id="KW-1133">Transmembrane helix</keyword>
<keyword evidence="2" id="KW-1185">Reference proteome</keyword>
<sequence>MAPVNVAECDVEAGVSQQADVTVLTKKIDHSQFLDTSFLDLPFEVQCHIFRQNYLHNYNSDVQKIYSAENSDCPWFVQSYFNKFPTKAAYQLGEFLSSFCTLSFVAVAFVLCKCFFVSFKSQYSISLIVRYEIFPVKLPVQQGVLLDAVVKRPEYHWSLPFLRRRPISRELQNTVYQKMSLNGTLSPENS</sequence>
<reference evidence="3" key="1">
    <citation type="submission" date="2016-11" db="UniProtKB">
        <authorList>
            <consortium name="WormBaseParasite"/>
        </authorList>
    </citation>
    <scope>IDENTIFICATION</scope>
</reference>
<protein>
    <submittedName>
        <fullName evidence="3">Transmembrane protein 183B</fullName>
    </submittedName>
</protein>
<organism evidence="2 3">
    <name type="scientific">Heterorhabditis bacteriophora</name>
    <name type="common">Entomopathogenic nematode worm</name>
    <dbReference type="NCBI Taxonomy" id="37862"/>
    <lineage>
        <taxon>Eukaryota</taxon>
        <taxon>Metazoa</taxon>
        <taxon>Ecdysozoa</taxon>
        <taxon>Nematoda</taxon>
        <taxon>Chromadorea</taxon>
        <taxon>Rhabditida</taxon>
        <taxon>Rhabditina</taxon>
        <taxon>Rhabditomorpha</taxon>
        <taxon>Strongyloidea</taxon>
        <taxon>Heterorhabditidae</taxon>
        <taxon>Heterorhabditis</taxon>
    </lineage>
</organism>
<dbReference type="Proteomes" id="UP000095283">
    <property type="component" value="Unplaced"/>
</dbReference>
<evidence type="ECO:0000313" key="3">
    <source>
        <dbReference type="WBParaSite" id="Hba_09117"/>
    </source>
</evidence>
<feature type="transmembrane region" description="Helical" evidence="1">
    <location>
        <begin position="95"/>
        <end position="116"/>
    </location>
</feature>
<keyword evidence="1" id="KW-0472">Membrane</keyword>